<evidence type="ECO:0000256" key="1">
    <source>
        <dbReference type="HAMAP-Rule" id="MF_01526"/>
    </source>
</evidence>
<evidence type="ECO:0000313" key="3">
    <source>
        <dbReference type="EMBL" id="SEJ68812.1"/>
    </source>
</evidence>
<evidence type="ECO:0000313" key="2">
    <source>
        <dbReference type="EMBL" id="CZQ85670.1"/>
    </source>
</evidence>
<protein>
    <recommendedName>
        <fullName evidence="1">UPF0342 protein SAMN05216375_12210</fullName>
    </recommendedName>
</protein>
<dbReference type="Proteomes" id="UP000076878">
    <property type="component" value="Unassembled WGS sequence"/>
</dbReference>
<reference evidence="3 5" key="2">
    <citation type="submission" date="2016-10" db="EMBL/GenBank/DDBJ databases">
        <authorList>
            <person name="Varghese N."/>
            <person name="Submissions S."/>
        </authorList>
    </citation>
    <scope>NUCLEOTIDE SEQUENCE [LARGE SCALE GENOMIC DNA]</scope>
    <source>
        <strain evidence="3 5">DSM 22150</strain>
    </source>
</reference>
<dbReference type="Proteomes" id="UP000199280">
    <property type="component" value="Unassembled WGS sequence"/>
</dbReference>
<sequence length="116" mass="12908">MSNIYDTAYELEKNLREAAVFTELSAAYTAMREDQVAFQLFEEFRNVQIGLQQKQMTGAAITDDDVASAQAVAEKASGNEVIQSLMAKEQQLSQLMEEVNAIITKPLQELYAPAQD</sequence>
<evidence type="ECO:0000313" key="5">
    <source>
        <dbReference type="Proteomes" id="UP000199280"/>
    </source>
</evidence>
<reference evidence="2 4" key="1">
    <citation type="submission" date="2016-02" db="EMBL/GenBank/DDBJ databases">
        <authorList>
            <person name="Wen L."/>
            <person name="He K."/>
            <person name="Yang H."/>
        </authorList>
    </citation>
    <scope>NUCLEOTIDE SEQUENCE [LARGE SCALE GENOMIC DNA]</scope>
    <source>
        <strain evidence="2">Trichococcus_R210</strain>
    </source>
</reference>
<dbReference type="STRING" id="640938.TR210_481"/>
<proteinExistence type="inferred from homology"/>
<evidence type="ECO:0000313" key="4">
    <source>
        <dbReference type="Proteomes" id="UP000076878"/>
    </source>
</evidence>
<dbReference type="EMBL" id="FJNB01000002">
    <property type="protein sequence ID" value="CZQ85670.1"/>
    <property type="molecule type" value="Genomic_DNA"/>
</dbReference>
<name>A0A143YCK8_9LACT</name>
<comment type="similarity">
    <text evidence="1">Belongs to the UPF0342 family.</text>
</comment>
<dbReference type="InterPro" id="IPR023378">
    <property type="entry name" value="YheA/YmcA-like_dom_sf"/>
</dbReference>
<dbReference type="HAMAP" id="MF_01526">
    <property type="entry name" value="UPF0342"/>
    <property type="match status" value="1"/>
</dbReference>
<dbReference type="OrthoDB" id="9811402at2"/>
<accession>A0A143YCK8</accession>
<gene>
    <name evidence="3" type="ORF">SAMN05216375_12210</name>
    <name evidence="2" type="ORF">TR210_481</name>
</gene>
<dbReference type="Pfam" id="PF06133">
    <property type="entry name" value="Com_YlbF"/>
    <property type="match status" value="1"/>
</dbReference>
<dbReference type="EMBL" id="FNYT01000022">
    <property type="protein sequence ID" value="SEJ68812.1"/>
    <property type="molecule type" value="Genomic_DNA"/>
</dbReference>
<dbReference type="AlphaFoldDB" id="A0A143YCK8"/>
<dbReference type="InterPro" id="IPR010368">
    <property type="entry name" value="Com_YlbF"/>
</dbReference>
<keyword evidence="5" id="KW-1185">Reference proteome</keyword>
<dbReference type="RefSeq" id="WP_068621176.1">
    <property type="nucleotide sequence ID" value="NZ_FJNB01000002.1"/>
</dbReference>
<dbReference type="Gene3D" id="1.20.1500.10">
    <property type="entry name" value="YheA/YmcA-like"/>
    <property type="match status" value="1"/>
</dbReference>
<dbReference type="SUPFAM" id="SSF158622">
    <property type="entry name" value="YheA/YmcA-like"/>
    <property type="match status" value="1"/>
</dbReference>
<organism evidence="2 4">
    <name type="scientific">Trichococcus ilyis</name>
    <dbReference type="NCBI Taxonomy" id="640938"/>
    <lineage>
        <taxon>Bacteria</taxon>
        <taxon>Bacillati</taxon>
        <taxon>Bacillota</taxon>
        <taxon>Bacilli</taxon>
        <taxon>Lactobacillales</taxon>
        <taxon>Carnobacteriaceae</taxon>
        <taxon>Trichococcus</taxon>
    </lineage>
</organism>